<dbReference type="PROSITE" id="PS50127">
    <property type="entry name" value="UBC_2"/>
    <property type="match status" value="1"/>
</dbReference>
<feature type="domain" description="UBC core" evidence="2">
    <location>
        <begin position="34"/>
        <end position="193"/>
    </location>
</feature>
<accession>A0A6G1SB88</accession>
<dbReference type="Gene3D" id="3.10.110.10">
    <property type="entry name" value="Ubiquitin Conjugating Enzyme"/>
    <property type="match status" value="1"/>
</dbReference>
<protein>
    <submittedName>
        <fullName evidence="3">Ubiquitin-conjugating enzyme E2 Q2</fullName>
    </submittedName>
</protein>
<dbReference type="SUPFAM" id="SSF54495">
    <property type="entry name" value="UBC-like"/>
    <property type="match status" value="1"/>
</dbReference>
<keyword evidence="1" id="KW-0732">Signal</keyword>
<proteinExistence type="predicted"/>
<reference evidence="3" key="1">
    <citation type="submission" date="2018-10" db="EMBL/GenBank/DDBJ databases">
        <title>Transcriptome assembly of Aceria tosichella (Wheat curl mite) Type 2.</title>
        <authorList>
            <person name="Scully E.D."/>
            <person name="Geib S.M."/>
            <person name="Palmer N.A."/>
            <person name="Gupta A.K."/>
            <person name="Sarath G."/>
            <person name="Tatineni S."/>
        </authorList>
    </citation>
    <scope>NUCLEOTIDE SEQUENCE</scope>
    <source>
        <strain evidence="3">LincolnNE</strain>
    </source>
</reference>
<evidence type="ECO:0000259" key="2">
    <source>
        <dbReference type="PROSITE" id="PS50127"/>
    </source>
</evidence>
<dbReference type="InterPro" id="IPR000608">
    <property type="entry name" value="UBC"/>
</dbReference>
<organism evidence="3">
    <name type="scientific">Aceria tosichella</name>
    <name type="common">wheat curl mite</name>
    <dbReference type="NCBI Taxonomy" id="561515"/>
    <lineage>
        <taxon>Eukaryota</taxon>
        <taxon>Metazoa</taxon>
        <taxon>Ecdysozoa</taxon>
        <taxon>Arthropoda</taxon>
        <taxon>Chelicerata</taxon>
        <taxon>Arachnida</taxon>
        <taxon>Acari</taxon>
        <taxon>Acariformes</taxon>
        <taxon>Trombidiformes</taxon>
        <taxon>Prostigmata</taxon>
        <taxon>Eupodina</taxon>
        <taxon>Eriophyoidea</taxon>
        <taxon>Eriophyidae</taxon>
        <taxon>Eriophyinae</taxon>
        <taxon>Aceriini</taxon>
        <taxon>Aceria</taxon>
    </lineage>
</organism>
<name>A0A6G1SB88_9ACAR</name>
<gene>
    <name evidence="3" type="primary">UBE2Q2_19</name>
    <name evidence="3" type="ORF">g.12431</name>
</gene>
<feature type="signal peptide" evidence="1">
    <location>
        <begin position="1"/>
        <end position="22"/>
    </location>
</feature>
<dbReference type="EMBL" id="GGYP01002993">
    <property type="protein sequence ID" value="MDE47764.1"/>
    <property type="molecule type" value="Transcribed_RNA"/>
</dbReference>
<dbReference type="AlphaFoldDB" id="A0A6G1SB88"/>
<dbReference type="CDD" id="cd23802">
    <property type="entry name" value="UBCc_UBE2Q"/>
    <property type="match status" value="1"/>
</dbReference>
<feature type="chain" id="PRO_5026172375" evidence="1">
    <location>
        <begin position="23"/>
        <end position="193"/>
    </location>
</feature>
<sequence>MSFIRFSRVSIALVVMVVGALAVQSMEERRASTRASKRLMNEFKQFHESDSYKNGVFTVELVDGNIYLWDIKLFKVDPDSRLYKDFQAWKERTGKDHILLRAAYSDDYPFEPPHIQPIYPMLSCLNADFICSELLTKSGWSSAYTIEPLVLQLAAELSASPIRPGLDNQQISFDENERINYHEYMSSRHPEWY</sequence>
<evidence type="ECO:0000313" key="3">
    <source>
        <dbReference type="EMBL" id="MDE47764.1"/>
    </source>
</evidence>
<evidence type="ECO:0000256" key="1">
    <source>
        <dbReference type="SAM" id="SignalP"/>
    </source>
</evidence>
<dbReference type="InterPro" id="IPR016135">
    <property type="entry name" value="UBQ-conjugating_enzyme/RWD"/>
</dbReference>